<evidence type="ECO:0000313" key="2">
    <source>
        <dbReference type="EMBL" id="WIV61428.1"/>
    </source>
</evidence>
<keyword evidence="3" id="KW-1185">Reference proteome</keyword>
<proteinExistence type="predicted"/>
<organism evidence="2 3">
    <name type="scientific">Amycolatopsis nalaikhensis</name>
    <dbReference type="NCBI Taxonomy" id="715472"/>
    <lineage>
        <taxon>Bacteria</taxon>
        <taxon>Bacillati</taxon>
        <taxon>Actinomycetota</taxon>
        <taxon>Actinomycetes</taxon>
        <taxon>Pseudonocardiales</taxon>
        <taxon>Pseudonocardiaceae</taxon>
        <taxon>Amycolatopsis</taxon>
    </lineage>
</organism>
<dbReference type="EMBL" id="CP127173">
    <property type="protein sequence ID" value="WIV61428.1"/>
    <property type="molecule type" value="Genomic_DNA"/>
</dbReference>
<reference evidence="2 3" key="1">
    <citation type="submission" date="2023-06" db="EMBL/GenBank/DDBJ databases">
        <authorList>
            <person name="Oyuntsetseg B."/>
            <person name="Kim S.B."/>
        </authorList>
    </citation>
    <scope>NUCLEOTIDE SEQUENCE [LARGE SCALE GENOMIC DNA]</scope>
    <source>
        <strain evidence="2 3">2-2</strain>
    </source>
</reference>
<evidence type="ECO:0000313" key="3">
    <source>
        <dbReference type="Proteomes" id="UP001227101"/>
    </source>
</evidence>
<dbReference type="PROSITE" id="PS51257">
    <property type="entry name" value="PROKAR_LIPOPROTEIN"/>
    <property type="match status" value="1"/>
</dbReference>
<dbReference type="RefSeq" id="WP_285459040.1">
    <property type="nucleotide sequence ID" value="NZ_CP127173.1"/>
</dbReference>
<gene>
    <name evidence="2" type="ORF">QP939_23880</name>
</gene>
<name>A0ABY8Y0N8_9PSEU</name>
<feature type="signal peptide" evidence="1">
    <location>
        <begin position="1"/>
        <end position="24"/>
    </location>
</feature>
<protein>
    <recommendedName>
        <fullName evidence="4">Lipoprotein</fullName>
    </recommendedName>
</protein>
<keyword evidence="1" id="KW-0732">Signal</keyword>
<dbReference type="Proteomes" id="UP001227101">
    <property type="component" value="Chromosome"/>
</dbReference>
<sequence>MNPKLITVAAVLTLVGCSVSTPPATPTVSAPAAQKITLNVGAFGADQISYTDPTAPGGVRTEQLPGFMTPVSHKITVDKGTTVAVALSGYADRPVTQCTITDETDRLVYVRGKDSCMFVAR</sequence>
<evidence type="ECO:0000256" key="1">
    <source>
        <dbReference type="SAM" id="SignalP"/>
    </source>
</evidence>
<evidence type="ECO:0008006" key="4">
    <source>
        <dbReference type="Google" id="ProtNLM"/>
    </source>
</evidence>
<accession>A0ABY8Y0N8</accession>
<feature type="chain" id="PRO_5046644726" description="Lipoprotein" evidence="1">
    <location>
        <begin position="25"/>
        <end position="121"/>
    </location>
</feature>